<dbReference type="InterPro" id="IPR000522">
    <property type="entry name" value="ABC_transptr_permease_BtuC"/>
</dbReference>
<comment type="subcellular location">
    <subcellularLocation>
        <location evidence="1">Cell membrane</location>
        <topology evidence="1">Multi-pass membrane protein</topology>
    </subcellularLocation>
</comment>
<proteinExistence type="inferred from homology"/>
<evidence type="ECO:0000256" key="1">
    <source>
        <dbReference type="ARBA" id="ARBA00004651"/>
    </source>
</evidence>
<dbReference type="Proteomes" id="UP000824192">
    <property type="component" value="Unassembled WGS sequence"/>
</dbReference>
<keyword evidence="5 8" id="KW-0812">Transmembrane</keyword>
<evidence type="ECO:0000256" key="8">
    <source>
        <dbReference type="SAM" id="Phobius"/>
    </source>
</evidence>
<feature type="transmembrane region" description="Helical" evidence="8">
    <location>
        <begin position="75"/>
        <end position="95"/>
    </location>
</feature>
<comment type="caution">
    <text evidence="9">The sequence shown here is derived from an EMBL/GenBank/DDBJ whole genome shotgun (WGS) entry which is preliminary data.</text>
</comment>
<dbReference type="AlphaFoldDB" id="A0A9D1RUL9"/>
<evidence type="ECO:0000256" key="3">
    <source>
        <dbReference type="ARBA" id="ARBA00022448"/>
    </source>
</evidence>
<keyword evidence="4" id="KW-1003">Cell membrane</keyword>
<gene>
    <name evidence="9" type="ORF">H9868_08225</name>
</gene>
<name>A0A9D1RUL9_9FIRM</name>
<dbReference type="Pfam" id="PF01032">
    <property type="entry name" value="FecCD"/>
    <property type="match status" value="1"/>
</dbReference>
<keyword evidence="7 8" id="KW-0472">Membrane</keyword>
<organism evidence="9 10">
    <name type="scientific">Candidatus Flavonifractor merdipullorum</name>
    <dbReference type="NCBI Taxonomy" id="2838590"/>
    <lineage>
        <taxon>Bacteria</taxon>
        <taxon>Bacillati</taxon>
        <taxon>Bacillota</taxon>
        <taxon>Clostridia</taxon>
        <taxon>Eubacteriales</taxon>
        <taxon>Oscillospiraceae</taxon>
        <taxon>Flavonifractor</taxon>
    </lineage>
</organism>
<dbReference type="GO" id="GO:0022857">
    <property type="term" value="F:transmembrane transporter activity"/>
    <property type="evidence" value="ECO:0007669"/>
    <property type="project" value="InterPro"/>
</dbReference>
<dbReference type="GO" id="GO:0005886">
    <property type="term" value="C:plasma membrane"/>
    <property type="evidence" value="ECO:0007669"/>
    <property type="project" value="UniProtKB-SubCell"/>
</dbReference>
<evidence type="ECO:0000256" key="4">
    <source>
        <dbReference type="ARBA" id="ARBA00022475"/>
    </source>
</evidence>
<evidence type="ECO:0000256" key="5">
    <source>
        <dbReference type="ARBA" id="ARBA00022692"/>
    </source>
</evidence>
<reference evidence="9" key="1">
    <citation type="journal article" date="2021" name="PeerJ">
        <title>Extensive microbial diversity within the chicken gut microbiome revealed by metagenomics and culture.</title>
        <authorList>
            <person name="Gilroy R."/>
            <person name="Ravi A."/>
            <person name="Getino M."/>
            <person name="Pursley I."/>
            <person name="Horton D.L."/>
            <person name="Alikhan N.F."/>
            <person name="Baker D."/>
            <person name="Gharbi K."/>
            <person name="Hall N."/>
            <person name="Watson M."/>
            <person name="Adriaenssens E.M."/>
            <person name="Foster-Nyarko E."/>
            <person name="Jarju S."/>
            <person name="Secka A."/>
            <person name="Antonio M."/>
            <person name="Oren A."/>
            <person name="Chaudhuri R.R."/>
            <person name="La Ragione R."/>
            <person name="Hildebrand F."/>
            <person name="Pallen M.J."/>
        </authorList>
    </citation>
    <scope>NUCLEOTIDE SEQUENCE</scope>
    <source>
        <strain evidence="9">ChiGjej6B6-1540</strain>
    </source>
</reference>
<evidence type="ECO:0000256" key="7">
    <source>
        <dbReference type="ARBA" id="ARBA00023136"/>
    </source>
</evidence>
<dbReference type="InterPro" id="IPR037294">
    <property type="entry name" value="ABC_BtuC-like"/>
</dbReference>
<dbReference type="Gene3D" id="1.10.3470.10">
    <property type="entry name" value="ABC transporter involved in vitamin B12 uptake, BtuC"/>
    <property type="match status" value="1"/>
</dbReference>
<sequence>MLLMACLVLLCAVGYLLIEVNLGNPRLFAYAMKIRTPKLIVMLITAFAIGGASIVFQSVIHNTIVTPCLLGMNSLYTLIHTAVVFFLGSSSAIAASPNLSFAV</sequence>
<feature type="non-terminal residue" evidence="9">
    <location>
        <position position="103"/>
    </location>
</feature>
<evidence type="ECO:0000313" key="10">
    <source>
        <dbReference type="Proteomes" id="UP000824192"/>
    </source>
</evidence>
<keyword evidence="3" id="KW-0813">Transport</keyword>
<reference evidence="9" key="2">
    <citation type="submission" date="2021-04" db="EMBL/GenBank/DDBJ databases">
        <authorList>
            <person name="Gilroy R."/>
        </authorList>
    </citation>
    <scope>NUCLEOTIDE SEQUENCE</scope>
    <source>
        <strain evidence="9">ChiGjej6B6-1540</strain>
    </source>
</reference>
<evidence type="ECO:0000256" key="6">
    <source>
        <dbReference type="ARBA" id="ARBA00022989"/>
    </source>
</evidence>
<protein>
    <submittedName>
        <fullName evidence="9">Iron chelate uptake ABC transporter family permease subunit</fullName>
    </submittedName>
</protein>
<keyword evidence="6 8" id="KW-1133">Transmembrane helix</keyword>
<feature type="transmembrane region" description="Helical" evidence="8">
    <location>
        <begin position="40"/>
        <end position="63"/>
    </location>
</feature>
<dbReference type="EMBL" id="DXGA01000175">
    <property type="protein sequence ID" value="HIW94504.1"/>
    <property type="molecule type" value="Genomic_DNA"/>
</dbReference>
<accession>A0A9D1RUL9</accession>
<comment type="similarity">
    <text evidence="2">Belongs to the binding-protein-dependent transport system permease family. FecCD subfamily.</text>
</comment>
<evidence type="ECO:0000313" key="9">
    <source>
        <dbReference type="EMBL" id="HIW94504.1"/>
    </source>
</evidence>
<evidence type="ECO:0000256" key="2">
    <source>
        <dbReference type="ARBA" id="ARBA00007935"/>
    </source>
</evidence>
<dbReference type="SUPFAM" id="SSF81345">
    <property type="entry name" value="ABC transporter involved in vitamin B12 uptake, BtuC"/>
    <property type="match status" value="1"/>
</dbReference>